<keyword evidence="3" id="KW-0001">2Fe-2S</keyword>
<evidence type="ECO:0000256" key="8">
    <source>
        <dbReference type="ARBA" id="ARBA00023014"/>
    </source>
</evidence>
<evidence type="ECO:0000259" key="11">
    <source>
        <dbReference type="PROSITE" id="PS51085"/>
    </source>
</evidence>
<dbReference type="Pfam" id="PF00175">
    <property type="entry name" value="NAD_binding_1"/>
    <property type="match status" value="1"/>
</dbReference>
<evidence type="ECO:0000256" key="3">
    <source>
        <dbReference type="ARBA" id="ARBA00022714"/>
    </source>
</evidence>
<keyword evidence="2" id="KW-0285">Flavoprotein</keyword>
<dbReference type="InterPro" id="IPR012675">
    <property type="entry name" value="Beta-grasp_dom_sf"/>
</dbReference>
<dbReference type="Pfam" id="PF00111">
    <property type="entry name" value="Fer2"/>
    <property type="match status" value="1"/>
</dbReference>
<dbReference type="CDD" id="cd00207">
    <property type="entry name" value="fer2"/>
    <property type="match status" value="1"/>
</dbReference>
<dbReference type="InterPro" id="IPR039261">
    <property type="entry name" value="FNR_nucleotide-bd"/>
</dbReference>
<comment type="caution">
    <text evidence="13">The sequence shown here is derived from an EMBL/GenBank/DDBJ whole genome shotgun (WGS) entry which is preliminary data.</text>
</comment>
<evidence type="ECO:0000313" key="14">
    <source>
        <dbReference type="Proteomes" id="UP001156903"/>
    </source>
</evidence>
<dbReference type="RefSeq" id="WP_284307324.1">
    <property type="nucleotide sequence ID" value="NZ_BSPB01000009.1"/>
</dbReference>
<dbReference type="InterPro" id="IPR001433">
    <property type="entry name" value="OxRdtase_FAD/NAD-bd"/>
</dbReference>
<dbReference type="PANTHER" id="PTHR47354">
    <property type="entry name" value="NADH OXIDOREDUCTASE HCR"/>
    <property type="match status" value="1"/>
</dbReference>
<accession>A0ABQ6C5R5</accession>
<name>A0ABQ6C5R5_9BURK</name>
<keyword evidence="14" id="KW-1185">Reference proteome</keyword>
<evidence type="ECO:0000256" key="10">
    <source>
        <dbReference type="SAM" id="MobiDB-lite"/>
    </source>
</evidence>
<reference evidence="14" key="1">
    <citation type="journal article" date="2019" name="Int. J. Syst. Evol. Microbiol.">
        <title>The Global Catalogue of Microorganisms (GCM) 10K type strain sequencing project: providing services to taxonomists for standard genome sequencing and annotation.</title>
        <authorList>
            <consortium name="The Broad Institute Genomics Platform"/>
            <consortium name="The Broad Institute Genome Sequencing Center for Infectious Disease"/>
            <person name="Wu L."/>
            <person name="Ma J."/>
        </authorList>
    </citation>
    <scope>NUCLEOTIDE SEQUENCE [LARGE SCALE GENOMIC DNA]</scope>
    <source>
        <strain evidence="14">NBRC 109341</strain>
    </source>
</reference>
<dbReference type="InterPro" id="IPR017927">
    <property type="entry name" value="FAD-bd_FR_type"/>
</dbReference>
<dbReference type="PANTHER" id="PTHR47354:SF8">
    <property type="entry name" value="1,2-PHENYLACETYL-COA EPOXIDASE, SUBUNIT E"/>
    <property type="match status" value="1"/>
</dbReference>
<dbReference type="EMBL" id="BSPB01000009">
    <property type="protein sequence ID" value="GLS14125.1"/>
    <property type="molecule type" value="Genomic_DNA"/>
</dbReference>
<dbReference type="InterPro" id="IPR001709">
    <property type="entry name" value="Flavoprot_Pyr_Nucl_cyt_Rdtase"/>
</dbReference>
<comment type="cofactor">
    <cofactor evidence="1">
        <name>FAD</name>
        <dbReference type="ChEBI" id="CHEBI:57692"/>
    </cofactor>
</comment>
<dbReference type="PRINTS" id="PR00371">
    <property type="entry name" value="FPNCR"/>
</dbReference>
<evidence type="ECO:0000256" key="4">
    <source>
        <dbReference type="ARBA" id="ARBA00022723"/>
    </source>
</evidence>
<dbReference type="PRINTS" id="PR00410">
    <property type="entry name" value="PHEHYDRXLASE"/>
</dbReference>
<dbReference type="CDD" id="cd06214">
    <property type="entry name" value="PA_degradation_oxidoreductase_like"/>
    <property type="match status" value="1"/>
</dbReference>
<dbReference type="InterPro" id="IPR001041">
    <property type="entry name" value="2Fe-2S_ferredoxin-type"/>
</dbReference>
<comment type="cofactor">
    <cofactor evidence="9">
        <name>[2Fe-2S] cluster</name>
        <dbReference type="ChEBI" id="CHEBI:190135"/>
    </cofactor>
</comment>
<sequence length="369" mass="40267">MSTAAPRFHELTVSRVDPEAAGAVAISLAIPETLRETFAFEPGQFLTLRADIGGQDVRRSYSISSPRSRLAKHGELTLGIRPVEGGVFSHWAATQLRAGDTLRVMPPDGRFTVRKPRAIHRVGFAAGSGITPILSIMASTLEDAPDAKFTLVYGNRRMASVMFNEDLQDLKDRYPGRLTLIHVLSRQANEVPLLEGRIDGDKVRALMGALLPVGSMDEVFVCGPEAMIDATEKALLDAGVRPDRIHTERFTSPTPDVQPAGQRQAPTPSQPAERKLGEVALTVMLDGKPHALRMRKDEHVLDAALNAGLDLPWSCKGGVCCTCRAKVMDGQVTMDKNFTLEPWETEKGFVLSCQARPTTSTLVVSYDER</sequence>
<feature type="domain" description="2Fe-2S ferredoxin-type" evidence="11">
    <location>
        <begin position="279"/>
        <end position="369"/>
    </location>
</feature>
<protein>
    <submittedName>
        <fullName evidence="13">Phenylacetic acid degradation protein</fullName>
    </submittedName>
</protein>
<dbReference type="InterPro" id="IPR017938">
    <property type="entry name" value="Riboflavin_synthase-like_b-brl"/>
</dbReference>
<organism evidence="13 14">
    <name type="scientific">Hydrogenophaga electricum</name>
    <dbReference type="NCBI Taxonomy" id="1230953"/>
    <lineage>
        <taxon>Bacteria</taxon>
        <taxon>Pseudomonadati</taxon>
        <taxon>Pseudomonadota</taxon>
        <taxon>Betaproteobacteria</taxon>
        <taxon>Burkholderiales</taxon>
        <taxon>Comamonadaceae</taxon>
        <taxon>Hydrogenophaga</taxon>
    </lineage>
</organism>
<evidence type="ECO:0000256" key="1">
    <source>
        <dbReference type="ARBA" id="ARBA00001974"/>
    </source>
</evidence>
<feature type="region of interest" description="Disordered" evidence="10">
    <location>
        <begin position="247"/>
        <end position="272"/>
    </location>
</feature>
<dbReference type="InterPro" id="IPR008333">
    <property type="entry name" value="Cbr1-like_FAD-bd_dom"/>
</dbReference>
<keyword evidence="8" id="KW-0411">Iron-sulfur</keyword>
<dbReference type="SUPFAM" id="SSF63380">
    <property type="entry name" value="Riboflavin synthase domain-like"/>
    <property type="match status" value="1"/>
</dbReference>
<dbReference type="Gene3D" id="3.10.20.30">
    <property type="match status" value="1"/>
</dbReference>
<feature type="domain" description="FAD-binding FR-type" evidence="12">
    <location>
        <begin position="6"/>
        <end position="114"/>
    </location>
</feature>
<evidence type="ECO:0000256" key="6">
    <source>
        <dbReference type="ARBA" id="ARBA00023002"/>
    </source>
</evidence>
<gene>
    <name evidence="13" type="primary">paaE</name>
    <name evidence="13" type="ORF">GCM10007935_15560</name>
</gene>
<dbReference type="InterPro" id="IPR050415">
    <property type="entry name" value="MRET"/>
</dbReference>
<keyword evidence="6" id="KW-0560">Oxidoreductase</keyword>
<dbReference type="SUPFAM" id="SSF54292">
    <property type="entry name" value="2Fe-2S ferredoxin-like"/>
    <property type="match status" value="1"/>
</dbReference>
<dbReference type="PROSITE" id="PS51384">
    <property type="entry name" value="FAD_FR"/>
    <property type="match status" value="1"/>
</dbReference>
<dbReference type="Gene3D" id="2.40.30.10">
    <property type="entry name" value="Translation factors"/>
    <property type="match status" value="1"/>
</dbReference>
<dbReference type="Gene3D" id="3.40.50.80">
    <property type="entry name" value="Nucleotide-binding domain of ferredoxin-NADP reductase (FNR) module"/>
    <property type="match status" value="1"/>
</dbReference>
<dbReference type="Pfam" id="PF00970">
    <property type="entry name" value="FAD_binding_6"/>
    <property type="match status" value="1"/>
</dbReference>
<dbReference type="PROSITE" id="PS51085">
    <property type="entry name" value="2FE2S_FER_2"/>
    <property type="match status" value="1"/>
</dbReference>
<dbReference type="Proteomes" id="UP001156903">
    <property type="component" value="Unassembled WGS sequence"/>
</dbReference>
<evidence type="ECO:0000256" key="7">
    <source>
        <dbReference type="ARBA" id="ARBA00023004"/>
    </source>
</evidence>
<evidence type="ECO:0000256" key="5">
    <source>
        <dbReference type="ARBA" id="ARBA00022827"/>
    </source>
</evidence>
<keyword evidence="7" id="KW-0408">Iron</keyword>
<evidence type="ECO:0000256" key="2">
    <source>
        <dbReference type="ARBA" id="ARBA00022630"/>
    </source>
</evidence>
<proteinExistence type="predicted"/>
<evidence type="ECO:0000259" key="12">
    <source>
        <dbReference type="PROSITE" id="PS51384"/>
    </source>
</evidence>
<keyword evidence="5" id="KW-0274">FAD</keyword>
<dbReference type="SUPFAM" id="SSF52343">
    <property type="entry name" value="Ferredoxin reductase-like, C-terminal NADP-linked domain"/>
    <property type="match status" value="1"/>
</dbReference>
<evidence type="ECO:0000256" key="9">
    <source>
        <dbReference type="ARBA" id="ARBA00034078"/>
    </source>
</evidence>
<keyword evidence="4" id="KW-0479">Metal-binding</keyword>
<evidence type="ECO:0000313" key="13">
    <source>
        <dbReference type="EMBL" id="GLS14125.1"/>
    </source>
</evidence>
<dbReference type="InterPro" id="IPR036010">
    <property type="entry name" value="2Fe-2S_ferredoxin-like_sf"/>
</dbReference>